<protein>
    <submittedName>
        <fullName evidence="2">Uncharacterized protein</fullName>
    </submittedName>
</protein>
<proteinExistence type="predicted"/>
<keyword evidence="3" id="KW-1185">Reference proteome</keyword>
<evidence type="ECO:0000313" key="2">
    <source>
        <dbReference type="EMBL" id="KAJ1346175.1"/>
    </source>
</evidence>
<keyword evidence="1" id="KW-0812">Transmembrane</keyword>
<comment type="caution">
    <text evidence="2">The sequence shown here is derived from an EMBL/GenBank/DDBJ whole genome shotgun (WGS) entry which is preliminary data.</text>
</comment>
<dbReference type="InterPro" id="IPR053071">
    <property type="entry name" value="GPCR1-related_rcpt"/>
</dbReference>
<keyword evidence="1" id="KW-0472">Membrane</keyword>
<feature type="transmembrane region" description="Helical" evidence="1">
    <location>
        <begin position="100"/>
        <end position="125"/>
    </location>
</feature>
<name>A0AAD5LVD9_PARTN</name>
<dbReference type="EMBL" id="JAHQIW010000121">
    <property type="protein sequence ID" value="KAJ1346175.1"/>
    <property type="molecule type" value="Genomic_DNA"/>
</dbReference>
<dbReference type="AlphaFoldDB" id="A0AAD5LVD9"/>
<dbReference type="PANTHER" id="PTHR47023:SF6">
    <property type="entry name" value="G_PROTEIN_RECEP_F1_2 DOMAIN-CONTAINING PROTEIN"/>
    <property type="match status" value="1"/>
</dbReference>
<gene>
    <name evidence="2" type="ORF">KIN20_000895</name>
</gene>
<evidence type="ECO:0000256" key="1">
    <source>
        <dbReference type="SAM" id="Phobius"/>
    </source>
</evidence>
<evidence type="ECO:0000313" key="3">
    <source>
        <dbReference type="Proteomes" id="UP001196413"/>
    </source>
</evidence>
<dbReference type="Proteomes" id="UP001196413">
    <property type="component" value="Unassembled WGS sequence"/>
</dbReference>
<organism evidence="2 3">
    <name type="scientific">Parelaphostrongylus tenuis</name>
    <name type="common">Meningeal worm</name>
    <dbReference type="NCBI Taxonomy" id="148309"/>
    <lineage>
        <taxon>Eukaryota</taxon>
        <taxon>Metazoa</taxon>
        <taxon>Ecdysozoa</taxon>
        <taxon>Nematoda</taxon>
        <taxon>Chromadorea</taxon>
        <taxon>Rhabditida</taxon>
        <taxon>Rhabditina</taxon>
        <taxon>Rhabditomorpha</taxon>
        <taxon>Strongyloidea</taxon>
        <taxon>Metastrongylidae</taxon>
        <taxon>Parelaphostrongylus</taxon>
    </lineage>
</organism>
<accession>A0AAD5LVD9</accession>
<dbReference type="PANTHER" id="PTHR47023">
    <property type="entry name" value="SEX PEPTIDE RECEPTOR"/>
    <property type="match status" value="1"/>
</dbReference>
<sequence>MRRTATERSECGFDLQPSALSGSQQRTLYERHSHTILDIARCAQLAFYDVREEGEKELNARAAKCCCGDGFFFDFPTKKCEISLNVGFMFGRLNNGWSHVVVYGFTYPILVISLIAPLCAVMVGMRKREKREGDRRYGEGEPCEQARFPKNLVPWATSTKSCESTRDSPSHFHQFEEALWFSLN</sequence>
<keyword evidence="1" id="KW-1133">Transmembrane helix</keyword>
<reference evidence="2" key="1">
    <citation type="submission" date="2021-06" db="EMBL/GenBank/DDBJ databases">
        <title>Parelaphostrongylus tenuis whole genome reference sequence.</title>
        <authorList>
            <person name="Garwood T.J."/>
            <person name="Larsen P.A."/>
            <person name="Fountain-Jones N.M."/>
            <person name="Garbe J.R."/>
            <person name="Macchietto M.G."/>
            <person name="Kania S.A."/>
            <person name="Gerhold R.W."/>
            <person name="Richards J.E."/>
            <person name="Wolf T.M."/>
        </authorList>
    </citation>
    <scope>NUCLEOTIDE SEQUENCE</scope>
    <source>
        <strain evidence="2">MNPRO001-30</strain>
        <tissue evidence="2">Meninges</tissue>
    </source>
</reference>